<keyword evidence="11" id="KW-0479">Metal-binding</keyword>
<keyword evidence="6" id="KW-0812">Transmembrane</keyword>
<comment type="cofactor">
    <cofactor evidence="11">
        <name>Mn(2+)</name>
        <dbReference type="ChEBI" id="CHEBI:29035"/>
    </cofactor>
</comment>
<keyword evidence="15" id="KW-1185">Reference proteome</keyword>
<dbReference type="PANTHER" id="PTHR19300">
    <property type="entry name" value="BETA-1,4-GALACTOSYLTRANSFERASE"/>
    <property type="match status" value="1"/>
</dbReference>
<dbReference type="SUPFAM" id="SSF53448">
    <property type="entry name" value="Nucleotide-diphospho-sugar transferases"/>
    <property type="match status" value="1"/>
</dbReference>
<keyword evidence="11" id="KW-0464">Manganese</keyword>
<evidence type="ECO:0000256" key="6">
    <source>
        <dbReference type="ARBA" id="ARBA00022692"/>
    </source>
</evidence>
<evidence type="ECO:0000256" key="7">
    <source>
        <dbReference type="ARBA" id="ARBA00022968"/>
    </source>
</evidence>
<protein>
    <recommendedName>
        <fullName evidence="11">Beta-1,4-N-acetylgalactosaminyltransferase</fullName>
        <ecNumber evidence="11">2.4.1.-</ecNumber>
    </recommendedName>
    <alternativeName>
        <fullName evidence="11">Beta-4-GalNAcT</fullName>
    </alternativeName>
</protein>
<evidence type="ECO:0000256" key="1">
    <source>
        <dbReference type="ARBA" id="ARBA00004606"/>
    </source>
</evidence>
<evidence type="ECO:0000256" key="10">
    <source>
        <dbReference type="ARBA" id="ARBA00023180"/>
    </source>
</evidence>
<keyword evidence="9" id="KW-0472">Membrane</keyword>
<dbReference type="EMBL" id="AP028911">
    <property type="protein sequence ID" value="BES92780.1"/>
    <property type="molecule type" value="Genomic_DNA"/>
</dbReference>
<dbReference type="Gene3D" id="3.90.550.10">
    <property type="entry name" value="Spore Coat Polysaccharide Biosynthesis Protein SpsA, Chain A"/>
    <property type="match status" value="1"/>
</dbReference>
<gene>
    <name evidence="14" type="ORF">NTJ_05588</name>
</gene>
<sequence>MCYKVLLALMLILVFLQYFYTNIGSGFVLPHLYFSGGSDNFTSQHAPLFAPNDNDGAYTKDVKNLSAWLYQQMTTLNAGQAVPLCPLVPPNLIGVMGAYKDGGLLSELEQQIGKGLLPGGQWRPIDCKARDRVAIIIPYRDRTEHLSKFLANMHPFLQRQLLDYGIFVIEQFGNEVFNRAMLLNVGFVEALSLREFDCFIFHDVDLLPEDDRNLYTCPDQPRHMSAAVDVFSYRLPYADIFGGVSAMSKAQFEKVNGFSNKYWGWGGEDDDMAARIKASGLHITRYPPSVARYTMLSHTKQKANPKRYETLYRGKRRMKIDGLNTLKYTKKAYRITKLFTWVLADLEHV</sequence>
<keyword evidence="5 11" id="KW-0808">Transferase</keyword>
<dbReference type="Proteomes" id="UP001307889">
    <property type="component" value="Chromosome 3"/>
</dbReference>
<reference evidence="14 15" key="1">
    <citation type="submission" date="2023-09" db="EMBL/GenBank/DDBJ databases">
        <title>Nesidiocoris tenuis whole genome shotgun sequence.</title>
        <authorList>
            <person name="Shibata T."/>
            <person name="Shimoda M."/>
            <person name="Kobayashi T."/>
            <person name="Uehara T."/>
        </authorList>
    </citation>
    <scope>NUCLEOTIDE SEQUENCE [LARGE SCALE GENOMIC DNA]</scope>
    <source>
        <strain evidence="14 15">Japan</strain>
    </source>
</reference>
<evidence type="ECO:0000313" key="14">
    <source>
        <dbReference type="EMBL" id="BES92780.1"/>
    </source>
</evidence>
<keyword evidence="8" id="KW-1133">Transmembrane helix</keyword>
<dbReference type="Pfam" id="PF13733">
    <property type="entry name" value="Glyco_transf_7N"/>
    <property type="match status" value="1"/>
</dbReference>
<comment type="function">
    <text evidence="11">Catalyzes the transfer of galactose onto proteins or lipids.</text>
</comment>
<name>A0ABN7AKL5_9HEMI</name>
<evidence type="ECO:0000313" key="15">
    <source>
        <dbReference type="Proteomes" id="UP001307889"/>
    </source>
</evidence>
<feature type="domain" description="Galactosyltransferase C-terminal" evidence="12">
    <location>
        <begin position="222"/>
        <end position="299"/>
    </location>
</feature>
<evidence type="ECO:0000259" key="12">
    <source>
        <dbReference type="Pfam" id="PF02709"/>
    </source>
</evidence>
<dbReference type="InterPro" id="IPR003859">
    <property type="entry name" value="Galactosyl_T"/>
</dbReference>
<keyword evidence="4 11" id="KW-0328">Glycosyltransferase</keyword>
<keyword evidence="7 11" id="KW-0735">Signal-anchor</keyword>
<evidence type="ECO:0000256" key="8">
    <source>
        <dbReference type="ARBA" id="ARBA00022989"/>
    </source>
</evidence>
<dbReference type="InterPro" id="IPR027995">
    <property type="entry name" value="Galactosyl_T_N"/>
</dbReference>
<evidence type="ECO:0000256" key="3">
    <source>
        <dbReference type="ARBA" id="ARBA00005735"/>
    </source>
</evidence>
<evidence type="ECO:0000256" key="9">
    <source>
        <dbReference type="ARBA" id="ARBA00023136"/>
    </source>
</evidence>
<feature type="domain" description="Galactosyltransferase N-terminal" evidence="13">
    <location>
        <begin position="85"/>
        <end position="218"/>
    </location>
</feature>
<dbReference type="PRINTS" id="PR02050">
    <property type="entry name" value="B14GALTRFASE"/>
</dbReference>
<dbReference type="Pfam" id="PF02709">
    <property type="entry name" value="Glyco_transf_7C"/>
    <property type="match status" value="1"/>
</dbReference>
<comment type="similarity">
    <text evidence="3 11">Belongs to the glycosyltransferase 7 family.</text>
</comment>
<dbReference type="CDD" id="cd00899">
    <property type="entry name" value="b4GalT"/>
    <property type="match status" value="1"/>
</dbReference>
<dbReference type="InterPro" id="IPR027791">
    <property type="entry name" value="Galactosyl_T_C"/>
</dbReference>
<dbReference type="EC" id="2.4.1.-" evidence="11"/>
<dbReference type="PANTHER" id="PTHR19300:SF57">
    <property type="entry name" value="BETA-1,4-N-ACETYLGALACTOSAMINYLTRANSFERASE"/>
    <property type="match status" value="1"/>
</dbReference>
<organism evidence="14 15">
    <name type="scientific">Nesidiocoris tenuis</name>
    <dbReference type="NCBI Taxonomy" id="355587"/>
    <lineage>
        <taxon>Eukaryota</taxon>
        <taxon>Metazoa</taxon>
        <taxon>Ecdysozoa</taxon>
        <taxon>Arthropoda</taxon>
        <taxon>Hexapoda</taxon>
        <taxon>Insecta</taxon>
        <taxon>Pterygota</taxon>
        <taxon>Neoptera</taxon>
        <taxon>Paraneoptera</taxon>
        <taxon>Hemiptera</taxon>
        <taxon>Heteroptera</taxon>
        <taxon>Panheteroptera</taxon>
        <taxon>Cimicomorpha</taxon>
        <taxon>Miridae</taxon>
        <taxon>Dicyphina</taxon>
        <taxon>Nesidiocoris</taxon>
    </lineage>
</organism>
<evidence type="ECO:0000256" key="4">
    <source>
        <dbReference type="ARBA" id="ARBA00022676"/>
    </source>
</evidence>
<evidence type="ECO:0000256" key="2">
    <source>
        <dbReference type="ARBA" id="ARBA00004922"/>
    </source>
</evidence>
<evidence type="ECO:0000256" key="5">
    <source>
        <dbReference type="ARBA" id="ARBA00022679"/>
    </source>
</evidence>
<comment type="subcellular location">
    <subcellularLocation>
        <location evidence="1 11">Membrane</location>
        <topology evidence="1 11">Single-pass type II membrane protein</topology>
    </subcellularLocation>
</comment>
<keyword evidence="10 11" id="KW-0325">Glycoprotein</keyword>
<evidence type="ECO:0000259" key="13">
    <source>
        <dbReference type="Pfam" id="PF13733"/>
    </source>
</evidence>
<evidence type="ECO:0000256" key="11">
    <source>
        <dbReference type="RuleBase" id="RU368121"/>
    </source>
</evidence>
<proteinExistence type="inferred from homology"/>
<accession>A0ABN7AKL5</accession>
<comment type="pathway">
    <text evidence="2 11">Protein modification; protein glycosylation.</text>
</comment>
<dbReference type="InterPro" id="IPR029044">
    <property type="entry name" value="Nucleotide-diphossugar_trans"/>
</dbReference>